<dbReference type="Gene3D" id="2.10.10.20">
    <property type="entry name" value="Carbohydrate-binding module superfamily 5/12"/>
    <property type="match status" value="1"/>
</dbReference>
<organism evidence="18 19">
    <name type="scientific">Amycolatopsis cihanbeyliensis</name>
    <dbReference type="NCBI Taxonomy" id="1128664"/>
    <lineage>
        <taxon>Bacteria</taxon>
        <taxon>Bacillati</taxon>
        <taxon>Actinomycetota</taxon>
        <taxon>Actinomycetes</taxon>
        <taxon>Pseudonocardiales</taxon>
        <taxon>Pseudonocardiaceae</taxon>
        <taxon>Amycolatopsis</taxon>
    </lineage>
</organism>
<comment type="function">
    <text evidence="11">Carboxypeptidase that possesses the specificities of both mammalian Cpase A and B. Thus shows broad substrate specificity, being able to cleave Cbz-Gly-Leu, Cbz-Gly-Val, Cbz-Gly-Phe, Cbz-Gly-Lys and Bz-Gly-Arg in vitro.</text>
</comment>
<dbReference type="OrthoDB" id="5240362at2"/>
<evidence type="ECO:0000256" key="7">
    <source>
        <dbReference type="ARBA" id="ARBA00022801"/>
    </source>
</evidence>
<dbReference type="GO" id="GO:0005615">
    <property type="term" value="C:extracellular space"/>
    <property type="evidence" value="ECO:0007669"/>
    <property type="project" value="TreeGrafter"/>
</dbReference>
<dbReference type="GO" id="GO:0004553">
    <property type="term" value="F:hydrolase activity, hydrolyzing O-glycosyl compounds"/>
    <property type="evidence" value="ECO:0007669"/>
    <property type="project" value="InterPro"/>
</dbReference>
<dbReference type="GO" id="GO:0030246">
    <property type="term" value="F:carbohydrate binding"/>
    <property type="evidence" value="ECO:0007669"/>
    <property type="project" value="InterPro"/>
</dbReference>
<name>A0A542DRR2_AMYCI</name>
<comment type="catalytic activity">
    <reaction evidence="10">
        <text>Releases a C-terminal residue, which may be hydrophobic or positively charged.</text>
        <dbReference type="EC" id="3.4.17.18"/>
    </reaction>
</comment>
<proteinExistence type="inferred from homology"/>
<comment type="caution">
    <text evidence="18">The sequence shown here is derived from an EMBL/GenBank/DDBJ whole genome shotgun (WGS) entry which is preliminary data.</text>
</comment>
<keyword evidence="4" id="KW-0645">Protease</keyword>
<feature type="compositionally biased region" description="Basic and acidic residues" evidence="15">
    <location>
        <begin position="110"/>
        <end position="123"/>
    </location>
</feature>
<dbReference type="EC" id="3.4.17.18" evidence="12"/>
<keyword evidence="6 16" id="KW-0732">Signal</keyword>
<protein>
    <recommendedName>
        <fullName evidence="13">Zinc carboxypeptidase</fullName>
        <ecNumber evidence="12">3.4.17.18</ecNumber>
    </recommendedName>
</protein>
<evidence type="ECO:0000256" key="4">
    <source>
        <dbReference type="ARBA" id="ARBA00022670"/>
    </source>
</evidence>
<keyword evidence="7" id="KW-0378">Hydrolase</keyword>
<dbReference type="GO" id="GO:0006508">
    <property type="term" value="P:proteolysis"/>
    <property type="evidence" value="ECO:0007669"/>
    <property type="project" value="UniProtKB-KW"/>
</dbReference>
<keyword evidence="9" id="KW-0482">Metalloprotease</keyword>
<evidence type="ECO:0000313" key="18">
    <source>
        <dbReference type="EMBL" id="TQJ05777.1"/>
    </source>
</evidence>
<comment type="similarity">
    <text evidence="2 14">Belongs to the peptidase M14 family.</text>
</comment>
<dbReference type="PANTHER" id="PTHR11705">
    <property type="entry name" value="PROTEASE FAMILY M14 CARBOXYPEPTIDASE A,B"/>
    <property type="match status" value="1"/>
</dbReference>
<dbReference type="GO" id="GO:0005975">
    <property type="term" value="P:carbohydrate metabolic process"/>
    <property type="evidence" value="ECO:0007669"/>
    <property type="project" value="InterPro"/>
</dbReference>
<reference evidence="18 19" key="1">
    <citation type="submission" date="2019-06" db="EMBL/GenBank/DDBJ databases">
        <title>Sequencing the genomes of 1000 actinobacteria strains.</title>
        <authorList>
            <person name="Klenk H.-P."/>
        </authorList>
    </citation>
    <scope>NUCLEOTIDE SEQUENCE [LARGE SCALE GENOMIC DNA]</scope>
    <source>
        <strain evidence="18 19">DSM 45679</strain>
    </source>
</reference>
<dbReference type="Proteomes" id="UP000320876">
    <property type="component" value="Unassembled WGS sequence"/>
</dbReference>
<feature type="signal peptide" evidence="16">
    <location>
        <begin position="1"/>
        <end position="20"/>
    </location>
</feature>
<dbReference type="GO" id="GO:0004181">
    <property type="term" value="F:metallocarboxypeptidase activity"/>
    <property type="evidence" value="ECO:0007669"/>
    <property type="project" value="InterPro"/>
</dbReference>
<evidence type="ECO:0000256" key="5">
    <source>
        <dbReference type="ARBA" id="ARBA00022723"/>
    </source>
</evidence>
<dbReference type="SMART" id="SM00495">
    <property type="entry name" value="ChtBD3"/>
    <property type="match status" value="1"/>
</dbReference>
<gene>
    <name evidence="18" type="ORF">FB471_5617</name>
</gene>
<feature type="region of interest" description="Disordered" evidence="15">
    <location>
        <begin position="101"/>
        <end position="127"/>
    </location>
</feature>
<dbReference type="FunFam" id="3.40.630.10:FF:000084">
    <property type="entry name" value="Carboxypeptidase B2"/>
    <property type="match status" value="1"/>
</dbReference>
<evidence type="ECO:0000256" key="3">
    <source>
        <dbReference type="ARBA" id="ARBA00022645"/>
    </source>
</evidence>
<keyword evidence="19" id="KW-1185">Reference proteome</keyword>
<comment type="cofactor">
    <cofactor evidence="1">
        <name>Zn(2+)</name>
        <dbReference type="ChEBI" id="CHEBI:29105"/>
    </cofactor>
</comment>
<evidence type="ECO:0000256" key="9">
    <source>
        <dbReference type="ARBA" id="ARBA00023049"/>
    </source>
</evidence>
<dbReference type="PANTHER" id="PTHR11705:SF143">
    <property type="entry name" value="SLL0236 PROTEIN"/>
    <property type="match status" value="1"/>
</dbReference>
<dbReference type="Gene3D" id="3.40.630.10">
    <property type="entry name" value="Zn peptidases"/>
    <property type="match status" value="1"/>
</dbReference>
<keyword evidence="8" id="KW-0862">Zinc</keyword>
<dbReference type="InterPro" id="IPR057247">
    <property type="entry name" value="CARBOXYPEPT_ZN_2"/>
</dbReference>
<dbReference type="PROSITE" id="PS52035">
    <property type="entry name" value="PEPTIDASE_M14"/>
    <property type="match status" value="1"/>
</dbReference>
<dbReference type="PROSITE" id="PS00133">
    <property type="entry name" value="CARBOXYPEPT_ZN_2"/>
    <property type="match status" value="1"/>
</dbReference>
<feature type="domain" description="Peptidase M14" evidence="17">
    <location>
        <begin position="132"/>
        <end position="458"/>
    </location>
</feature>
<dbReference type="EMBL" id="VFML01000001">
    <property type="protein sequence ID" value="TQJ05777.1"/>
    <property type="molecule type" value="Genomic_DNA"/>
</dbReference>
<evidence type="ECO:0000256" key="14">
    <source>
        <dbReference type="PROSITE-ProRule" id="PRU01379"/>
    </source>
</evidence>
<dbReference type="SUPFAM" id="SSF53187">
    <property type="entry name" value="Zn-dependent exopeptidases"/>
    <property type="match status" value="1"/>
</dbReference>
<dbReference type="SMART" id="SM00631">
    <property type="entry name" value="Zn_pept"/>
    <property type="match status" value="1"/>
</dbReference>
<evidence type="ECO:0000256" key="6">
    <source>
        <dbReference type="ARBA" id="ARBA00022729"/>
    </source>
</evidence>
<dbReference type="GO" id="GO:0008270">
    <property type="term" value="F:zinc ion binding"/>
    <property type="evidence" value="ECO:0007669"/>
    <property type="project" value="InterPro"/>
</dbReference>
<feature type="active site" description="Proton donor/acceptor" evidence="14">
    <location>
        <position position="422"/>
    </location>
</feature>
<dbReference type="InterPro" id="IPR000834">
    <property type="entry name" value="Peptidase_M14"/>
</dbReference>
<evidence type="ECO:0000313" key="19">
    <source>
        <dbReference type="Proteomes" id="UP000320876"/>
    </source>
</evidence>
<dbReference type="InterPro" id="IPR003610">
    <property type="entry name" value="CBM5/12"/>
</dbReference>
<dbReference type="SUPFAM" id="SSF51055">
    <property type="entry name" value="Carbohydrate binding domain"/>
    <property type="match status" value="1"/>
</dbReference>
<evidence type="ECO:0000256" key="2">
    <source>
        <dbReference type="ARBA" id="ARBA00005988"/>
    </source>
</evidence>
<dbReference type="Pfam" id="PF00246">
    <property type="entry name" value="Peptidase_M14"/>
    <property type="match status" value="1"/>
</dbReference>
<keyword evidence="5" id="KW-0479">Metal-binding</keyword>
<evidence type="ECO:0000256" key="1">
    <source>
        <dbReference type="ARBA" id="ARBA00001947"/>
    </source>
</evidence>
<keyword evidence="3 18" id="KW-0121">Carboxypeptidase</keyword>
<evidence type="ECO:0000256" key="13">
    <source>
        <dbReference type="ARBA" id="ARBA00074273"/>
    </source>
</evidence>
<evidence type="ECO:0000256" key="11">
    <source>
        <dbReference type="ARBA" id="ARBA00055464"/>
    </source>
</evidence>
<evidence type="ECO:0000259" key="17">
    <source>
        <dbReference type="PROSITE" id="PS52035"/>
    </source>
</evidence>
<evidence type="ECO:0000256" key="12">
    <source>
        <dbReference type="ARBA" id="ARBA00066554"/>
    </source>
</evidence>
<feature type="chain" id="PRO_5038356387" description="Zinc carboxypeptidase" evidence="16">
    <location>
        <begin position="21"/>
        <end position="522"/>
    </location>
</feature>
<dbReference type="RefSeq" id="WP_142001258.1">
    <property type="nucleotide sequence ID" value="NZ_VFML01000001.1"/>
</dbReference>
<evidence type="ECO:0000256" key="16">
    <source>
        <dbReference type="SAM" id="SignalP"/>
    </source>
</evidence>
<evidence type="ECO:0000256" key="10">
    <source>
        <dbReference type="ARBA" id="ARBA00050859"/>
    </source>
</evidence>
<accession>A0A542DRR2</accession>
<evidence type="ECO:0000256" key="15">
    <source>
        <dbReference type="SAM" id="MobiDB-lite"/>
    </source>
</evidence>
<evidence type="ECO:0000256" key="8">
    <source>
        <dbReference type="ARBA" id="ARBA00022833"/>
    </source>
</evidence>
<dbReference type="InterPro" id="IPR036573">
    <property type="entry name" value="CBM_sf_5/12"/>
</dbReference>
<dbReference type="AlphaFoldDB" id="A0A542DRR2"/>
<sequence length="522" mass="57151">MTKRTLFALLAALALGGALLATPERTGTATAAPDSRAMTGTTEGTTYVFRVPIDGPDRAQDLLRRGFDVLEQRQGDDLFVLGDAATQRKLHSAGFQAEVDSVLPEPQWEPPRKRDSNETRGASDIDETYYGGYPTVNAHYAHLDKVAADHPDLATVVTYGQSWRKANGDRRGYDLKAICITKRTGEDCQQRTDAPKPRFFLMSQVHAREITTGVMSWRWIDHLVGNYAGNAEVKSLLDTTEIWVVPIGNPDGVDIVQQNGNSPLLQRKNANTSNGNCTGTQIGIDLNRNNGSHWGESGSSSYPCAETYRGPHADSEVENRALQSLWTKLYPDRRDGGPSVPAPADTKGLMLSMHSYSDMVLFPWAYANVRTGNDSSLRSMARDMANMMGYRYGQPPEILYAASGGHDDWTYDKLGVASFTFEIGPASGSCGGFLPRYGCQDGFWNKVRPALMYAAKKAKSPYGGGSDPGDPPDCSATAWQSSQLYHPRSVVSHDGSEWRSTWYAWPGDEPGVASVWERTGPC</sequence>